<protein>
    <submittedName>
        <fullName evidence="1">Uncharacterized protein</fullName>
    </submittedName>
</protein>
<name>A0A1D1VPN9_RAMVA</name>
<gene>
    <name evidence="1" type="primary">RvY_12361-1</name>
    <name evidence="1" type="synonym">RvY_12361.1</name>
    <name evidence="1" type="ORF">RvY_12361</name>
</gene>
<organism evidence="1 2">
    <name type="scientific">Ramazzottius varieornatus</name>
    <name type="common">Water bear</name>
    <name type="synonym">Tardigrade</name>
    <dbReference type="NCBI Taxonomy" id="947166"/>
    <lineage>
        <taxon>Eukaryota</taxon>
        <taxon>Metazoa</taxon>
        <taxon>Ecdysozoa</taxon>
        <taxon>Tardigrada</taxon>
        <taxon>Eutardigrada</taxon>
        <taxon>Parachela</taxon>
        <taxon>Hypsibioidea</taxon>
        <taxon>Ramazzottiidae</taxon>
        <taxon>Ramazzottius</taxon>
    </lineage>
</organism>
<accession>A0A1D1VPN9</accession>
<proteinExistence type="predicted"/>
<reference evidence="1 2" key="1">
    <citation type="journal article" date="2016" name="Nat. Commun.">
        <title>Extremotolerant tardigrade genome and improved radiotolerance of human cultured cells by tardigrade-unique protein.</title>
        <authorList>
            <person name="Hashimoto T."/>
            <person name="Horikawa D.D."/>
            <person name="Saito Y."/>
            <person name="Kuwahara H."/>
            <person name="Kozuka-Hata H."/>
            <person name="Shin-I T."/>
            <person name="Minakuchi Y."/>
            <person name="Ohishi K."/>
            <person name="Motoyama A."/>
            <person name="Aizu T."/>
            <person name="Enomoto A."/>
            <person name="Kondo K."/>
            <person name="Tanaka S."/>
            <person name="Hara Y."/>
            <person name="Koshikawa S."/>
            <person name="Sagara H."/>
            <person name="Miura T."/>
            <person name="Yokobori S."/>
            <person name="Miyagawa K."/>
            <person name="Suzuki Y."/>
            <person name="Kubo T."/>
            <person name="Oyama M."/>
            <person name="Kohara Y."/>
            <person name="Fujiyama A."/>
            <person name="Arakawa K."/>
            <person name="Katayama T."/>
            <person name="Toyoda A."/>
            <person name="Kunieda T."/>
        </authorList>
    </citation>
    <scope>NUCLEOTIDE SEQUENCE [LARGE SCALE GENOMIC DNA]</scope>
    <source>
        <strain evidence="1 2">YOKOZUNA-1</strain>
    </source>
</reference>
<evidence type="ECO:0000313" key="1">
    <source>
        <dbReference type="EMBL" id="GAV01688.1"/>
    </source>
</evidence>
<dbReference type="AlphaFoldDB" id="A0A1D1VPN9"/>
<dbReference type="Proteomes" id="UP000186922">
    <property type="component" value="Unassembled WGS sequence"/>
</dbReference>
<sequence>MDAGSQKVRGMIRQWEDVVWDSSEGFATPQQKIWIRNNDGPLDRPPCGYRGDERPCLWDSSEGFGLAEGARSAFLLFGNGLRLMDHAKKMCFRRSFA</sequence>
<evidence type="ECO:0000313" key="2">
    <source>
        <dbReference type="Proteomes" id="UP000186922"/>
    </source>
</evidence>
<keyword evidence="2" id="KW-1185">Reference proteome</keyword>
<dbReference type="EMBL" id="BDGG01000007">
    <property type="protein sequence ID" value="GAV01688.1"/>
    <property type="molecule type" value="Genomic_DNA"/>
</dbReference>
<comment type="caution">
    <text evidence="1">The sequence shown here is derived from an EMBL/GenBank/DDBJ whole genome shotgun (WGS) entry which is preliminary data.</text>
</comment>